<reference evidence="2" key="1">
    <citation type="submission" date="2021-06" db="EMBL/GenBank/DDBJ databases">
        <authorList>
            <person name="Hodson N. C."/>
            <person name="Mongue J. A."/>
            <person name="Jaron S. K."/>
        </authorList>
    </citation>
    <scope>NUCLEOTIDE SEQUENCE</scope>
</reference>
<dbReference type="EMBL" id="CAJVCH010446084">
    <property type="protein sequence ID" value="CAG7819309.1"/>
    <property type="molecule type" value="Genomic_DNA"/>
</dbReference>
<comment type="caution">
    <text evidence="2">The sequence shown here is derived from an EMBL/GenBank/DDBJ whole genome shotgun (WGS) entry which is preliminary data.</text>
</comment>
<organism evidence="2 3">
    <name type="scientific">Allacma fusca</name>
    <dbReference type="NCBI Taxonomy" id="39272"/>
    <lineage>
        <taxon>Eukaryota</taxon>
        <taxon>Metazoa</taxon>
        <taxon>Ecdysozoa</taxon>
        <taxon>Arthropoda</taxon>
        <taxon>Hexapoda</taxon>
        <taxon>Collembola</taxon>
        <taxon>Symphypleona</taxon>
        <taxon>Sminthuridae</taxon>
        <taxon>Allacma</taxon>
    </lineage>
</organism>
<protein>
    <submittedName>
        <fullName evidence="2">Uncharacterized protein</fullName>
    </submittedName>
</protein>
<accession>A0A8J2KU89</accession>
<gene>
    <name evidence="2" type="ORF">AFUS01_LOCUS29768</name>
</gene>
<dbReference type="AlphaFoldDB" id="A0A8J2KU89"/>
<sequence>MRESEKVIGANVECHFMLERMPTPNAKLRATYGFHNSRTISSGNSISLTQRYSFSSMDIIGETAKPTIYIFLSKQNVLLPDGNQASSFYRKDVGLTGEMSAGESYGESEDNIIFAGESASLEDHWLKCEERRSQSRKEKTKKYGPVKGKIGLTGS</sequence>
<proteinExistence type="predicted"/>
<evidence type="ECO:0000313" key="3">
    <source>
        <dbReference type="Proteomes" id="UP000708208"/>
    </source>
</evidence>
<name>A0A8J2KU89_9HEXA</name>
<evidence type="ECO:0000313" key="2">
    <source>
        <dbReference type="EMBL" id="CAG7819309.1"/>
    </source>
</evidence>
<feature type="region of interest" description="Disordered" evidence="1">
    <location>
        <begin position="130"/>
        <end position="155"/>
    </location>
</feature>
<evidence type="ECO:0000256" key="1">
    <source>
        <dbReference type="SAM" id="MobiDB-lite"/>
    </source>
</evidence>
<dbReference type="Proteomes" id="UP000708208">
    <property type="component" value="Unassembled WGS sequence"/>
</dbReference>
<keyword evidence="3" id="KW-1185">Reference proteome</keyword>